<dbReference type="EMBL" id="KN716202">
    <property type="protein sequence ID" value="KJH50593.1"/>
    <property type="molecule type" value="Genomic_DNA"/>
</dbReference>
<dbReference type="STRING" id="29172.A0A0D8Y150"/>
<evidence type="ECO:0000313" key="3">
    <source>
        <dbReference type="Proteomes" id="UP000053766"/>
    </source>
</evidence>
<name>A0A0D8Y150_DICVI</name>
<proteinExistence type="predicted"/>
<dbReference type="Proteomes" id="UP000053766">
    <property type="component" value="Unassembled WGS sequence"/>
</dbReference>
<keyword evidence="3" id="KW-1185">Reference proteome</keyword>
<sequence>MDYPTKCHLIKLVEEEESIWNTGIEDYARLDKKNESWNRIYKEMTTNYNFCGSMLELKTTWKNLRDQWRKNSLNKASGNSKSWTFEKHLLFLATAQNEANKKESAVRRWLATVFGDTMPATSKSITNNKSSLRMDVSMKKELIALIRQEELLWNPECKDYYRLDKKNLIWSKILAKLEKKGYQGGCEVQFSPHVESDSKLHSMVDSPHSSATPDDAVEEAASIASVAASDEVNESYFVPVSEAQENGSASNDVEPLRKRSYGGGFAAKRRKMDSLQEGLDMIREITASLRERLSSASMDKYDRYGAFIASSLREMSEPAAKRKMTQLMDCLLNQGSRT</sequence>
<evidence type="ECO:0000259" key="1">
    <source>
        <dbReference type="PROSITE" id="PS51029"/>
    </source>
</evidence>
<evidence type="ECO:0000313" key="2">
    <source>
        <dbReference type="EMBL" id="KJH50593.1"/>
    </source>
</evidence>
<dbReference type="SMART" id="SM00595">
    <property type="entry name" value="MADF"/>
    <property type="match status" value="1"/>
</dbReference>
<dbReference type="PANTHER" id="PTHR12243:SF67">
    <property type="entry name" value="COREPRESSOR OF PANGOLIN, ISOFORM A-RELATED"/>
    <property type="match status" value="1"/>
</dbReference>
<gene>
    <name evidence="2" type="ORF">DICVIV_03267</name>
</gene>
<feature type="domain" description="MADF" evidence="1">
    <location>
        <begin position="8"/>
        <end position="97"/>
    </location>
</feature>
<protein>
    <recommendedName>
        <fullName evidence="1">MADF domain-containing protein</fullName>
    </recommendedName>
</protein>
<dbReference type="AlphaFoldDB" id="A0A0D8Y150"/>
<dbReference type="PROSITE" id="PS51029">
    <property type="entry name" value="MADF"/>
    <property type="match status" value="1"/>
</dbReference>
<accession>A0A0D8Y150</accession>
<reference evidence="3" key="2">
    <citation type="journal article" date="2016" name="Sci. Rep.">
        <title>Dictyocaulus viviparus genome, variome and transcriptome elucidate lungworm biology and support future intervention.</title>
        <authorList>
            <person name="McNulty S.N."/>
            <person name="Strube C."/>
            <person name="Rosa B.A."/>
            <person name="Martin J.C."/>
            <person name="Tyagi R."/>
            <person name="Choi Y.J."/>
            <person name="Wang Q."/>
            <person name="Hallsworth Pepin K."/>
            <person name="Zhang X."/>
            <person name="Ozersky P."/>
            <person name="Wilson R.K."/>
            <person name="Sternberg P.W."/>
            <person name="Gasser R.B."/>
            <person name="Mitreva M."/>
        </authorList>
    </citation>
    <scope>NUCLEOTIDE SEQUENCE [LARGE SCALE GENOMIC DNA]</scope>
    <source>
        <strain evidence="3">HannoverDv2000</strain>
    </source>
</reference>
<dbReference type="Pfam" id="PF10545">
    <property type="entry name" value="MADF_DNA_bdg"/>
    <property type="match status" value="2"/>
</dbReference>
<dbReference type="PANTHER" id="PTHR12243">
    <property type="entry name" value="MADF DOMAIN TRANSCRIPTION FACTOR"/>
    <property type="match status" value="1"/>
</dbReference>
<dbReference type="InterPro" id="IPR039353">
    <property type="entry name" value="TF_Adf1"/>
</dbReference>
<dbReference type="OrthoDB" id="5984255at2759"/>
<reference evidence="2 3" key="1">
    <citation type="submission" date="2013-11" db="EMBL/GenBank/DDBJ databases">
        <title>Draft genome of the bovine lungworm Dictyocaulus viviparus.</title>
        <authorList>
            <person name="Mitreva M."/>
        </authorList>
    </citation>
    <scope>NUCLEOTIDE SEQUENCE [LARGE SCALE GENOMIC DNA]</scope>
    <source>
        <strain evidence="2 3">HannoverDv2000</strain>
    </source>
</reference>
<dbReference type="InterPro" id="IPR006578">
    <property type="entry name" value="MADF-dom"/>
</dbReference>
<organism evidence="2 3">
    <name type="scientific">Dictyocaulus viviparus</name>
    <name type="common">Bovine lungworm</name>
    <dbReference type="NCBI Taxonomy" id="29172"/>
    <lineage>
        <taxon>Eukaryota</taxon>
        <taxon>Metazoa</taxon>
        <taxon>Ecdysozoa</taxon>
        <taxon>Nematoda</taxon>
        <taxon>Chromadorea</taxon>
        <taxon>Rhabditida</taxon>
        <taxon>Rhabditina</taxon>
        <taxon>Rhabditomorpha</taxon>
        <taxon>Strongyloidea</taxon>
        <taxon>Metastrongylidae</taxon>
        <taxon>Dictyocaulus</taxon>
    </lineage>
</organism>